<accession>A0A368BJH9</accession>
<dbReference type="PROSITE" id="PS51706">
    <property type="entry name" value="G_ENGB"/>
    <property type="match status" value="1"/>
</dbReference>
<dbReference type="AlphaFoldDB" id="A0A368BJH9"/>
<dbReference type="CDD" id="cd01876">
    <property type="entry name" value="YihA_EngB"/>
    <property type="match status" value="1"/>
</dbReference>
<comment type="cofactor">
    <cofactor evidence="1">
        <name>Mg(2+)</name>
        <dbReference type="ChEBI" id="CHEBI:18420"/>
    </cofactor>
</comment>
<dbReference type="InterPro" id="IPR027417">
    <property type="entry name" value="P-loop_NTPase"/>
</dbReference>
<dbReference type="PANTHER" id="PTHR11649:SF13">
    <property type="entry name" value="ENGB-TYPE G DOMAIN-CONTAINING PROTEIN"/>
    <property type="match status" value="1"/>
</dbReference>
<evidence type="ECO:0000256" key="3">
    <source>
        <dbReference type="ARBA" id="ARBA00022618"/>
    </source>
</evidence>
<dbReference type="InterPro" id="IPR019987">
    <property type="entry name" value="GTP-bd_ribosome_bio_YsxC"/>
</dbReference>
<dbReference type="Proteomes" id="UP000253032">
    <property type="component" value="Unassembled WGS sequence"/>
</dbReference>
<evidence type="ECO:0000259" key="11">
    <source>
        <dbReference type="PROSITE" id="PS51706"/>
    </source>
</evidence>
<evidence type="ECO:0000256" key="6">
    <source>
        <dbReference type="ARBA" id="ARBA00022842"/>
    </source>
</evidence>
<evidence type="ECO:0000256" key="1">
    <source>
        <dbReference type="ARBA" id="ARBA00001946"/>
    </source>
</evidence>
<organism evidence="12 13">
    <name type="scientific">SAR86 cluster bacterium</name>
    <dbReference type="NCBI Taxonomy" id="2030880"/>
    <lineage>
        <taxon>Bacteria</taxon>
        <taxon>Pseudomonadati</taxon>
        <taxon>Pseudomonadota</taxon>
        <taxon>Gammaproteobacteria</taxon>
        <taxon>SAR86 cluster</taxon>
    </lineage>
</organism>
<evidence type="ECO:0000313" key="13">
    <source>
        <dbReference type="Proteomes" id="UP000253032"/>
    </source>
</evidence>
<keyword evidence="8 10" id="KW-0717">Septation</keyword>
<proteinExistence type="inferred from homology"/>
<dbReference type="GO" id="GO:0046872">
    <property type="term" value="F:metal ion binding"/>
    <property type="evidence" value="ECO:0007669"/>
    <property type="project" value="UniProtKB-KW"/>
</dbReference>
<dbReference type="GO" id="GO:0000917">
    <property type="term" value="P:division septum assembly"/>
    <property type="evidence" value="ECO:0007669"/>
    <property type="project" value="UniProtKB-KW"/>
</dbReference>
<evidence type="ECO:0000256" key="10">
    <source>
        <dbReference type="HAMAP-Rule" id="MF_00321"/>
    </source>
</evidence>
<dbReference type="GO" id="GO:0005525">
    <property type="term" value="F:GTP binding"/>
    <property type="evidence" value="ECO:0007669"/>
    <property type="project" value="UniProtKB-UniRule"/>
</dbReference>
<dbReference type="Pfam" id="PF01926">
    <property type="entry name" value="MMR_HSR1"/>
    <property type="match status" value="1"/>
</dbReference>
<sequence>MKNPFKNTTFLFGVTKYQNLPEDIGTEIILSGRSNAGKSSALNAITQNRKLARISKTPGRTTEINFFQVEENFKLLDLPGYGFAKSGHSRRKDWGPLLGKYFENRNALKVVLIFMDIRHPLKPIDMEMIKLSESFQIPYIAVLTKSDKVSKNASMKTLHAVKESTNASDVISISALKGVGIDKLSKALIKYLND</sequence>
<evidence type="ECO:0000256" key="5">
    <source>
        <dbReference type="ARBA" id="ARBA00022741"/>
    </source>
</evidence>
<dbReference type="InterPro" id="IPR006073">
    <property type="entry name" value="GTP-bd"/>
</dbReference>
<keyword evidence="7 10" id="KW-0342">GTP-binding</keyword>
<evidence type="ECO:0000256" key="8">
    <source>
        <dbReference type="ARBA" id="ARBA00023210"/>
    </source>
</evidence>
<evidence type="ECO:0000256" key="4">
    <source>
        <dbReference type="ARBA" id="ARBA00022723"/>
    </source>
</evidence>
<dbReference type="InterPro" id="IPR030393">
    <property type="entry name" value="G_ENGB_dom"/>
</dbReference>
<dbReference type="GO" id="GO:0005829">
    <property type="term" value="C:cytosol"/>
    <property type="evidence" value="ECO:0007669"/>
    <property type="project" value="TreeGrafter"/>
</dbReference>
<dbReference type="SUPFAM" id="SSF52540">
    <property type="entry name" value="P-loop containing nucleoside triphosphate hydrolases"/>
    <property type="match status" value="1"/>
</dbReference>
<dbReference type="PANTHER" id="PTHR11649">
    <property type="entry name" value="MSS1/TRME-RELATED GTP-BINDING PROTEIN"/>
    <property type="match status" value="1"/>
</dbReference>
<comment type="function">
    <text evidence="10">Necessary for normal cell division and for the maintenance of normal septation.</text>
</comment>
<protein>
    <recommendedName>
        <fullName evidence="10">Probable GTP-binding protein EngB</fullName>
    </recommendedName>
</protein>
<keyword evidence="4" id="KW-0479">Metal-binding</keyword>
<keyword evidence="5 10" id="KW-0547">Nucleotide-binding</keyword>
<dbReference type="Gene3D" id="3.40.50.300">
    <property type="entry name" value="P-loop containing nucleotide triphosphate hydrolases"/>
    <property type="match status" value="1"/>
</dbReference>
<evidence type="ECO:0000256" key="9">
    <source>
        <dbReference type="ARBA" id="ARBA00023306"/>
    </source>
</evidence>
<dbReference type="NCBIfam" id="TIGR03598">
    <property type="entry name" value="GTPase_YsxC"/>
    <property type="match status" value="1"/>
</dbReference>
<comment type="similarity">
    <text evidence="2 10">Belongs to the TRAFAC class TrmE-Era-EngA-EngB-Septin-like GTPase superfamily. EngB GTPase family.</text>
</comment>
<feature type="domain" description="EngB-type G" evidence="11">
    <location>
        <begin position="24"/>
        <end position="194"/>
    </location>
</feature>
<name>A0A368BJH9_9GAMM</name>
<gene>
    <name evidence="12" type="primary">ysxC</name>
    <name evidence="10" type="synonym">engB</name>
    <name evidence="12" type="ORF">DBW98_03880</name>
</gene>
<dbReference type="EMBL" id="QOPC01000023">
    <property type="protein sequence ID" value="RCL37391.1"/>
    <property type="molecule type" value="Genomic_DNA"/>
</dbReference>
<evidence type="ECO:0000256" key="7">
    <source>
        <dbReference type="ARBA" id="ARBA00023134"/>
    </source>
</evidence>
<reference evidence="12 13" key="1">
    <citation type="journal article" date="2018" name="Microbiome">
        <title>Fine metagenomic profile of the Mediterranean stratified and mixed water columns revealed by assembly and recruitment.</title>
        <authorList>
            <person name="Haro-Moreno J.M."/>
            <person name="Lopez-Perez M."/>
            <person name="De La Torre J.R."/>
            <person name="Picazo A."/>
            <person name="Camacho A."/>
            <person name="Rodriguez-Valera F."/>
        </authorList>
    </citation>
    <scope>NUCLEOTIDE SEQUENCE [LARGE SCALE GENOMIC DNA]</scope>
    <source>
        <strain evidence="12">MED-G84</strain>
    </source>
</reference>
<keyword evidence="3 10" id="KW-0132">Cell division</keyword>
<dbReference type="HAMAP" id="MF_00321">
    <property type="entry name" value="GTPase_EngB"/>
    <property type="match status" value="1"/>
</dbReference>
<comment type="caution">
    <text evidence="12">The sequence shown here is derived from an EMBL/GenBank/DDBJ whole genome shotgun (WGS) entry which is preliminary data.</text>
</comment>
<keyword evidence="6" id="KW-0460">Magnesium</keyword>
<keyword evidence="9 10" id="KW-0131">Cell cycle</keyword>
<evidence type="ECO:0000256" key="2">
    <source>
        <dbReference type="ARBA" id="ARBA00009638"/>
    </source>
</evidence>
<evidence type="ECO:0000313" key="12">
    <source>
        <dbReference type="EMBL" id="RCL37391.1"/>
    </source>
</evidence>